<feature type="compositionally biased region" description="Acidic residues" evidence="1">
    <location>
        <begin position="58"/>
        <end position="99"/>
    </location>
</feature>
<dbReference type="PANTHER" id="PTHR36505">
    <property type="entry name" value="BLR1072 PROTEIN"/>
    <property type="match status" value="1"/>
</dbReference>
<dbReference type="RefSeq" id="WP_127906419.1">
    <property type="nucleotide sequence ID" value="NZ_RQXX01000003.1"/>
</dbReference>
<feature type="region of interest" description="Disordered" evidence="1">
    <location>
        <begin position="29"/>
        <end position="120"/>
    </location>
</feature>
<gene>
    <name evidence="4" type="ORF">EKE94_09700</name>
</gene>
<feature type="region of interest" description="Disordered" evidence="1">
    <location>
        <begin position="231"/>
        <end position="296"/>
    </location>
</feature>
<feature type="compositionally biased region" description="Acidic residues" evidence="1">
    <location>
        <begin position="30"/>
        <end position="44"/>
    </location>
</feature>
<evidence type="ECO:0000256" key="1">
    <source>
        <dbReference type="SAM" id="MobiDB-lite"/>
    </source>
</evidence>
<feature type="compositionally biased region" description="Acidic residues" evidence="1">
    <location>
        <begin position="235"/>
        <end position="253"/>
    </location>
</feature>
<feature type="signal peptide" evidence="2">
    <location>
        <begin position="1"/>
        <end position="27"/>
    </location>
</feature>
<dbReference type="InterPro" id="IPR027275">
    <property type="entry name" value="PRC-brl_dom"/>
</dbReference>
<evidence type="ECO:0000256" key="2">
    <source>
        <dbReference type="SAM" id="SignalP"/>
    </source>
</evidence>
<reference evidence="4 5" key="1">
    <citation type="submission" date="2018-11" db="EMBL/GenBank/DDBJ databases">
        <title>Mesobaculum littorinae gen. nov., sp. nov., isolated from Littorina scabra that represents a novel genus of the order Rhodobacteraceae.</title>
        <authorList>
            <person name="Li F."/>
        </authorList>
    </citation>
    <scope>NUCLEOTIDE SEQUENCE [LARGE SCALE GENOMIC DNA]</scope>
    <source>
        <strain evidence="4 5">M0103</strain>
    </source>
</reference>
<dbReference type="InterPro" id="IPR011033">
    <property type="entry name" value="PRC_barrel-like_sf"/>
</dbReference>
<dbReference type="Gene3D" id="2.30.30.240">
    <property type="entry name" value="PRC-barrel domain"/>
    <property type="match status" value="1"/>
</dbReference>
<evidence type="ECO:0000313" key="4">
    <source>
        <dbReference type="EMBL" id="RVV97754.1"/>
    </source>
</evidence>
<dbReference type="EMBL" id="RQXX01000003">
    <property type="protein sequence ID" value="RVV97754.1"/>
    <property type="molecule type" value="Genomic_DNA"/>
</dbReference>
<dbReference type="Pfam" id="PF05239">
    <property type="entry name" value="PRC"/>
    <property type="match status" value="1"/>
</dbReference>
<accession>A0A438AGD3</accession>
<feature type="chain" id="PRO_5019304744" description="PRC-barrel domain-containing protein" evidence="2">
    <location>
        <begin position="28"/>
        <end position="296"/>
    </location>
</feature>
<keyword evidence="5" id="KW-1185">Reference proteome</keyword>
<dbReference type="PANTHER" id="PTHR36505:SF1">
    <property type="entry name" value="BLR1072 PROTEIN"/>
    <property type="match status" value="1"/>
</dbReference>
<evidence type="ECO:0000259" key="3">
    <source>
        <dbReference type="Pfam" id="PF05239"/>
    </source>
</evidence>
<protein>
    <recommendedName>
        <fullName evidence="3">PRC-barrel domain-containing protein</fullName>
    </recommendedName>
</protein>
<sequence>MPRIFESTSRIALIALLASTPLGYAAAQDTNEDGTVLEEAEDTGEQAADTAEAAGDAIAEEAEEAGDEIEQEAEEAGAEMDAAADEAEAEIEAETDGDDTMTTTTGGDMDADADASADMTTDADTMAAEGDMAEGEEAEGEEAAQPVEGQITMQGDNTILANELMGATVYNDTDETVGDINNFIINFDGTVEGVVIGVGGFLGIGEKLVAIEIDSIEVVEDENGDLRLVTSSTQEDLENAPEFVTAEEQEQEAEQNAMQNDPAATGDMGATGTATGTGMAADPAAPAAEGEMEDSQ</sequence>
<keyword evidence="2" id="KW-0732">Signal</keyword>
<dbReference type="SUPFAM" id="SSF50346">
    <property type="entry name" value="PRC-barrel domain"/>
    <property type="match status" value="1"/>
</dbReference>
<feature type="compositionally biased region" description="Low complexity" evidence="1">
    <location>
        <begin position="254"/>
        <end position="289"/>
    </location>
</feature>
<comment type="caution">
    <text evidence="4">The sequence shown here is derived from an EMBL/GenBank/DDBJ whole genome shotgun (WGS) entry which is preliminary data.</text>
</comment>
<evidence type="ECO:0000313" key="5">
    <source>
        <dbReference type="Proteomes" id="UP000285908"/>
    </source>
</evidence>
<dbReference type="AlphaFoldDB" id="A0A438AGD3"/>
<dbReference type="OrthoDB" id="7727620at2"/>
<proteinExistence type="predicted"/>
<name>A0A438AGD3_9RHOB</name>
<feature type="compositionally biased region" description="Low complexity" evidence="1">
    <location>
        <begin position="45"/>
        <end position="57"/>
    </location>
</feature>
<feature type="domain" description="PRC-barrel" evidence="3">
    <location>
        <begin position="157"/>
        <end position="222"/>
    </location>
</feature>
<dbReference type="Proteomes" id="UP000285908">
    <property type="component" value="Unassembled WGS sequence"/>
</dbReference>
<organism evidence="4 5">
    <name type="scientific">Mesobaculum littorinae</name>
    <dbReference type="NCBI Taxonomy" id="2486419"/>
    <lineage>
        <taxon>Bacteria</taxon>
        <taxon>Pseudomonadati</taxon>
        <taxon>Pseudomonadota</taxon>
        <taxon>Alphaproteobacteria</taxon>
        <taxon>Rhodobacterales</taxon>
        <taxon>Roseobacteraceae</taxon>
        <taxon>Mesobaculum</taxon>
    </lineage>
</organism>